<comment type="caution">
    <text evidence="3">The sequence shown here is derived from an EMBL/GenBank/DDBJ whole genome shotgun (WGS) entry which is preliminary data.</text>
</comment>
<gene>
    <name evidence="3" type="ORF">H3H39_07320</name>
</gene>
<accession>A0A7W2IJK5</accession>
<dbReference type="AlphaFoldDB" id="A0A7W2IJK5"/>
<evidence type="ECO:0000256" key="2">
    <source>
        <dbReference type="RuleBase" id="RU362080"/>
    </source>
</evidence>
<proteinExistence type="inferred from homology"/>
<evidence type="ECO:0000313" key="3">
    <source>
        <dbReference type="EMBL" id="MBA5686865.1"/>
    </source>
</evidence>
<comment type="similarity">
    <text evidence="1 2">Belongs to the phD/YefM antitoxin family.</text>
</comment>
<protein>
    <recommendedName>
        <fullName evidence="2">Antitoxin</fullName>
    </recommendedName>
</protein>
<sequence length="92" mass="10404">MDEIKMTTSAPLHYWQLHDAKAHFCELVRRVHREGPQRVIVHSQGEVVVIAAEDYRRLRGVRMGSALIEAIQASPYRNAKLEAPGHLCLSGM</sequence>
<dbReference type="NCBIfam" id="TIGR01552">
    <property type="entry name" value="phd_fam"/>
    <property type="match status" value="1"/>
</dbReference>
<dbReference type="Proteomes" id="UP000573499">
    <property type="component" value="Unassembled WGS sequence"/>
</dbReference>
<organism evidence="3 4">
    <name type="scientific">Rugamonas apoptosis</name>
    <dbReference type="NCBI Taxonomy" id="2758570"/>
    <lineage>
        <taxon>Bacteria</taxon>
        <taxon>Pseudomonadati</taxon>
        <taxon>Pseudomonadota</taxon>
        <taxon>Betaproteobacteria</taxon>
        <taxon>Burkholderiales</taxon>
        <taxon>Oxalobacteraceae</taxon>
        <taxon>Telluria group</taxon>
        <taxon>Rugamonas</taxon>
    </lineage>
</organism>
<comment type="function">
    <text evidence="2">Antitoxin component of a type II toxin-antitoxin (TA) system.</text>
</comment>
<evidence type="ECO:0000313" key="4">
    <source>
        <dbReference type="Proteomes" id="UP000573499"/>
    </source>
</evidence>
<dbReference type="InterPro" id="IPR006442">
    <property type="entry name" value="Antitoxin_Phd/YefM"/>
</dbReference>
<dbReference type="EMBL" id="JACEZU010000003">
    <property type="protein sequence ID" value="MBA5686865.1"/>
    <property type="molecule type" value="Genomic_DNA"/>
</dbReference>
<evidence type="ECO:0000256" key="1">
    <source>
        <dbReference type="ARBA" id="ARBA00009981"/>
    </source>
</evidence>
<reference evidence="3 4" key="1">
    <citation type="submission" date="2020-07" db="EMBL/GenBank/DDBJ databases">
        <title>Novel species isolated from subtropical streams in China.</title>
        <authorList>
            <person name="Lu H."/>
        </authorList>
    </citation>
    <scope>NUCLEOTIDE SEQUENCE [LARGE SCALE GENOMIC DNA]</scope>
    <source>
        <strain evidence="3 4">LX47W</strain>
    </source>
</reference>
<dbReference type="InterPro" id="IPR036165">
    <property type="entry name" value="YefM-like_sf"/>
</dbReference>
<dbReference type="Gene3D" id="3.40.1620.10">
    <property type="entry name" value="YefM-like domain"/>
    <property type="match status" value="1"/>
</dbReference>
<name>A0A7W2IJK5_9BURK</name>
<keyword evidence="4" id="KW-1185">Reference proteome</keyword>
<dbReference type="Pfam" id="PF02604">
    <property type="entry name" value="PhdYeFM_antitox"/>
    <property type="match status" value="1"/>
</dbReference>
<dbReference type="SUPFAM" id="SSF143120">
    <property type="entry name" value="YefM-like"/>
    <property type="match status" value="1"/>
</dbReference>